<evidence type="ECO:0000313" key="2">
    <source>
        <dbReference type="Proteomes" id="UP000054018"/>
    </source>
</evidence>
<protein>
    <submittedName>
        <fullName evidence="1">Uncharacterized protein</fullName>
    </submittedName>
</protein>
<proteinExistence type="predicted"/>
<name>A0A0C9ZHX1_9AGAM</name>
<reference evidence="1 2" key="1">
    <citation type="submission" date="2014-04" db="EMBL/GenBank/DDBJ databases">
        <authorList>
            <consortium name="DOE Joint Genome Institute"/>
            <person name="Kuo A."/>
            <person name="Kohler A."/>
            <person name="Costa M.D."/>
            <person name="Nagy L.G."/>
            <person name="Floudas D."/>
            <person name="Copeland A."/>
            <person name="Barry K.W."/>
            <person name="Cichocki N."/>
            <person name="Veneault-Fourrey C."/>
            <person name="LaButti K."/>
            <person name="Lindquist E.A."/>
            <person name="Lipzen A."/>
            <person name="Lundell T."/>
            <person name="Morin E."/>
            <person name="Murat C."/>
            <person name="Sun H."/>
            <person name="Tunlid A."/>
            <person name="Henrissat B."/>
            <person name="Grigoriev I.V."/>
            <person name="Hibbett D.S."/>
            <person name="Martin F."/>
            <person name="Nordberg H.P."/>
            <person name="Cantor M.N."/>
            <person name="Hua S.X."/>
        </authorList>
    </citation>
    <scope>NUCLEOTIDE SEQUENCE [LARGE SCALE GENOMIC DNA]</scope>
    <source>
        <strain evidence="1 2">441</strain>
    </source>
</reference>
<sequence>MLSLLVLKSSVGDIPTHIKLTAQCNPMSQRSTFNSADLHTQERSVAGFLSPVLFAKP</sequence>
<dbReference type="Proteomes" id="UP000054018">
    <property type="component" value="Unassembled WGS sequence"/>
</dbReference>
<dbReference type="HOGENOM" id="CLU_2997370_0_0_1"/>
<dbReference type="AlphaFoldDB" id="A0A0C9ZHX1"/>
<reference evidence="2" key="2">
    <citation type="submission" date="2015-01" db="EMBL/GenBank/DDBJ databases">
        <title>Evolutionary Origins and Diversification of the Mycorrhizal Mutualists.</title>
        <authorList>
            <consortium name="DOE Joint Genome Institute"/>
            <consortium name="Mycorrhizal Genomics Consortium"/>
            <person name="Kohler A."/>
            <person name="Kuo A."/>
            <person name="Nagy L.G."/>
            <person name="Floudas D."/>
            <person name="Copeland A."/>
            <person name="Barry K.W."/>
            <person name="Cichocki N."/>
            <person name="Veneault-Fourrey C."/>
            <person name="LaButti K."/>
            <person name="Lindquist E.A."/>
            <person name="Lipzen A."/>
            <person name="Lundell T."/>
            <person name="Morin E."/>
            <person name="Murat C."/>
            <person name="Riley R."/>
            <person name="Ohm R."/>
            <person name="Sun H."/>
            <person name="Tunlid A."/>
            <person name="Henrissat B."/>
            <person name="Grigoriev I.V."/>
            <person name="Hibbett D.S."/>
            <person name="Martin F."/>
        </authorList>
    </citation>
    <scope>NUCLEOTIDE SEQUENCE [LARGE SCALE GENOMIC DNA]</scope>
    <source>
        <strain evidence="2">441</strain>
    </source>
</reference>
<keyword evidence="2" id="KW-1185">Reference proteome</keyword>
<gene>
    <name evidence="1" type="ORF">PISMIDRAFT_673099</name>
</gene>
<accession>A0A0C9ZHX1</accession>
<evidence type="ECO:0000313" key="1">
    <source>
        <dbReference type="EMBL" id="KIK28856.1"/>
    </source>
</evidence>
<organism evidence="1 2">
    <name type="scientific">Pisolithus microcarpus 441</name>
    <dbReference type="NCBI Taxonomy" id="765257"/>
    <lineage>
        <taxon>Eukaryota</taxon>
        <taxon>Fungi</taxon>
        <taxon>Dikarya</taxon>
        <taxon>Basidiomycota</taxon>
        <taxon>Agaricomycotina</taxon>
        <taxon>Agaricomycetes</taxon>
        <taxon>Agaricomycetidae</taxon>
        <taxon>Boletales</taxon>
        <taxon>Sclerodermatineae</taxon>
        <taxon>Pisolithaceae</taxon>
        <taxon>Pisolithus</taxon>
    </lineage>
</organism>
<dbReference type="EMBL" id="KN833691">
    <property type="protein sequence ID" value="KIK28856.1"/>
    <property type="molecule type" value="Genomic_DNA"/>
</dbReference>